<reference evidence="2 3" key="1">
    <citation type="submission" date="2018-06" db="EMBL/GenBank/DDBJ databases">
        <title>Freshwater and sediment microbial communities from various areas in North America, analyzing microbe dynamics in response to fracking.</title>
        <authorList>
            <person name="Lamendella R."/>
        </authorList>
    </citation>
    <scope>NUCLEOTIDE SEQUENCE [LARGE SCALE GENOMIC DNA]</scope>
    <source>
        <strain evidence="2 3">14_TX</strain>
    </source>
</reference>
<feature type="transmembrane region" description="Helical" evidence="1">
    <location>
        <begin position="6"/>
        <end position="25"/>
    </location>
</feature>
<dbReference type="AlphaFoldDB" id="A0A366JWG2"/>
<sequence>MELFLQVAAYFIFAAGSFYFFFGGVRKPAGKNALRHKSFIFLISFLVLSGYFWFGR</sequence>
<keyword evidence="1" id="KW-0812">Transmembrane</keyword>
<evidence type="ECO:0000313" key="3">
    <source>
        <dbReference type="Proteomes" id="UP000252731"/>
    </source>
</evidence>
<dbReference type="RefSeq" id="WP_166672505.1">
    <property type="nucleotide sequence ID" value="NZ_QNSF01000006.1"/>
</dbReference>
<dbReference type="EMBL" id="QNSF01000006">
    <property type="protein sequence ID" value="RBP93025.1"/>
    <property type="molecule type" value="Genomic_DNA"/>
</dbReference>
<protein>
    <submittedName>
        <fullName evidence="2">Uncharacterized protein</fullName>
    </submittedName>
</protein>
<proteinExistence type="predicted"/>
<keyword evidence="1" id="KW-0472">Membrane</keyword>
<organism evidence="2 3">
    <name type="scientific">Cytobacillus firmus</name>
    <name type="common">Bacillus firmus</name>
    <dbReference type="NCBI Taxonomy" id="1399"/>
    <lineage>
        <taxon>Bacteria</taxon>
        <taxon>Bacillati</taxon>
        <taxon>Bacillota</taxon>
        <taxon>Bacilli</taxon>
        <taxon>Bacillales</taxon>
        <taxon>Bacillaceae</taxon>
        <taxon>Cytobacillus</taxon>
    </lineage>
</organism>
<keyword evidence="1" id="KW-1133">Transmembrane helix</keyword>
<name>A0A366JWG2_CYTFI</name>
<dbReference type="Proteomes" id="UP000252731">
    <property type="component" value="Unassembled WGS sequence"/>
</dbReference>
<comment type="caution">
    <text evidence="2">The sequence shown here is derived from an EMBL/GenBank/DDBJ whole genome shotgun (WGS) entry which is preliminary data.</text>
</comment>
<keyword evidence="3" id="KW-1185">Reference proteome</keyword>
<evidence type="ECO:0000256" key="1">
    <source>
        <dbReference type="SAM" id="Phobius"/>
    </source>
</evidence>
<gene>
    <name evidence="2" type="ORF">DFO70_106155</name>
</gene>
<accession>A0A366JWG2</accession>
<feature type="transmembrane region" description="Helical" evidence="1">
    <location>
        <begin position="37"/>
        <end position="54"/>
    </location>
</feature>
<evidence type="ECO:0000313" key="2">
    <source>
        <dbReference type="EMBL" id="RBP93025.1"/>
    </source>
</evidence>